<name>A0A6B0QPS0_9CETA</name>
<organism evidence="2 3">
    <name type="scientific">Bos mutus</name>
    <name type="common">wild yak</name>
    <dbReference type="NCBI Taxonomy" id="72004"/>
    <lineage>
        <taxon>Eukaryota</taxon>
        <taxon>Metazoa</taxon>
        <taxon>Chordata</taxon>
        <taxon>Craniata</taxon>
        <taxon>Vertebrata</taxon>
        <taxon>Euteleostomi</taxon>
        <taxon>Mammalia</taxon>
        <taxon>Eutheria</taxon>
        <taxon>Laurasiatheria</taxon>
        <taxon>Artiodactyla</taxon>
        <taxon>Ruminantia</taxon>
        <taxon>Pecora</taxon>
        <taxon>Bovidae</taxon>
        <taxon>Bovinae</taxon>
        <taxon>Bos</taxon>
    </lineage>
</organism>
<feature type="region of interest" description="Disordered" evidence="1">
    <location>
        <begin position="1"/>
        <end position="48"/>
    </location>
</feature>
<dbReference type="AlphaFoldDB" id="A0A6B0QPS0"/>
<gene>
    <name evidence="2" type="ORF">E5288_WYG000472</name>
</gene>
<comment type="caution">
    <text evidence="2">The sequence shown here is derived from an EMBL/GenBank/DDBJ whole genome shotgun (WGS) entry which is preliminary data.</text>
</comment>
<dbReference type="Proteomes" id="UP000322234">
    <property type="component" value="Unassembled WGS sequence"/>
</dbReference>
<evidence type="ECO:0000313" key="2">
    <source>
        <dbReference type="EMBL" id="MXQ78972.1"/>
    </source>
</evidence>
<keyword evidence="3" id="KW-1185">Reference proteome</keyword>
<evidence type="ECO:0000256" key="1">
    <source>
        <dbReference type="SAM" id="MobiDB-lite"/>
    </source>
</evidence>
<reference evidence="2" key="1">
    <citation type="submission" date="2019-10" db="EMBL/GenBank/DDBJ databases">
        <title>The sequence and de novo assembly of the wild yak genome.</title>
        <authorList>
            <person name="Liu Y."/>
        </authorList>
    </citation>
    <scope>NUCLEOTIDE SEQUENCE [LARGE SCALE GENOMIC DNA]</scope>
    <source>
        <strain evidence="2">WY2019</strain>
    </source>
</reference>
<proteinExistence type="predicted"/>
<protein>
    <submittedName>
        <fullName evidence="2">Uncharacterized protein</fullName>
    </submittedName>
</protein>
<sequence length="283" mass="30979">MDSREIQDLSPAGVALGKRGVHPGGKPGFEKGLKAVPKSRKTTHPQPGSCARIWSDGTAADQTLKSKSPTEPIAMTSFHLCSPDELQGIRVPEETDEIQEEAGLVSLLTFKEEASSEIQTTWREQFFPQEERFILEPKKTEPVELCGFGDTGKAGTAAATKRQRTAENGTVVPGIFKTLAFYRTICTYQKPARNSWLQLRRRAGPGLPLVSPIQGSTDHGISIDALLPTDTLATWIPLCKSMAIQREKAMGQEGHSTTPFIRTAPQTLEHLSFQTPLEVLVEC</sequence>
<evidence type="ECO:0000313" key="3">
    <source>
        <dbReference type="Proteomes" id="UP000322234"/>
    </source>
</evidence>
<dbReference type="EMBL" id="VBQZ03000001">
    <property type="protein sequence ID" value="MXQ78972.1"/>
    <property type="molecule type" value="Genomic_DNA"/>
</dbReference>
<accession>A0A6B0QPS0</accession>